<keyword evidence="1" id="KW-0812">Transmembrane</keyword>
<name>A0A517LNZ6_9PEZI</name>
<dbReference type="AlphaFoldDB" id="A0A517LNZ6"/>
<evidence type="ECO:0000256" key="1">
    <source>
        <dbReference type="SAM" id="Phobius"/>
    </source>
</evidence>
<keyword evidence="1" id="KW-1133">Transmembrane helix</keyword>
<evidence type="ECO:0000313" key="2">
    <source>
        <dbReference type="EMBL" id="QDS77353.1"/>
    </source>
</evidence>
<gene>
    <name evidence="2" type="ORF">FKW77_005407</name>
</gene>
<proteinExistence type="predicted"/>
<evidence type="ECO:0000313" key="3">
    <source>
        <dbReference type="Proteomes" id="UP000316270"/>
    </source>
</evidence>
<dbReference type="STRING" id="50376.A0A517LNZ6"/>
<accession>A0A517LNZ6</accession>
<dbReference type="Proteomes" id="UP000316270">
    <property type="component" value="Chromosome 17"/>
</dbReference>
<sequence length="595" mass="68153">MDLRASRTAVLKRFVSQEWKSSTRELWADLRAVRWTRTLLWFGSCDIDGFCMPDGSFNVKPSDYNIWKTSGFFQITLGFGHLSFALAKFIDIAFDIVAGRGGQTILAIISYQTIKRYITAAMETSPISYGTYKAVFLRDDIPFSSLVALIRECLTYRPLSSTLAMTWIVLSTIFVIIFPTLVSAMSGYSANGHAYIRDASGNFMDYENLFLIDYVIHDASRLNFTYFGTMEGQNSTYWGNFTLKDPYFVKRPKKVLTCLSVETYFDMPYVKARVPDDFSVLIEGYRSFDCVLRQLISDYTTQHGFFGLKQNNSTFLGATIPAPIINVTAHYIDPEIDWDSGRDHSVIVGIYGLSNHSNGTIYGNNWTNPTTGNRHFYDQDQATYTTSSNNETFVLGDSTTSGKCQPEVSYQWGFSFLLLFIFLITLLIWTLGTYIMWLKARLAMRHHDDMEIVGEYKAAIILASAMNNDFDKHGKNPSVLRERQIKSVIKKELKGGTMMYQSPLREQRLKFRERFRRWLIKDKWWILAFTISLVCLLVPIHFGTWEAFIFQIFSSYIVAGIIAARTIGRTYRSRALLLIIFMVFDLITTISLGIM</sequence>
<dbReference type="EMBL" id="CP042201">
    <property type="protein sequence ID" value="QDS77353.1"/>
    <property type="molecule type" value="Genomic_DNA"/>
</dbReference>
<organism evidence="2 3">
    <name type="scientific">Venturia effusa</name>
    <dbReference type="NCBI Taxonomy" id="50376"/>
    <lineage>
        <taxon>Eukaryota</taxon>
        <taxon>Fungi</taxon>
        <taxon>Dikarya</taxon>
        <taxon>Ascomycota</taxon>
        <taxon>Pezizomycotina</taxon>
        <taxon>Dothideomycetes</taxon>
        <taxon>Pleosporomycetidae</taxon>
        <taxon>Venturiales</taxon>
        <taxon>Venturiaceae</taxon>
        <taxon>Venturia</taxon>
    </lineage>
</organism>
<keyword evidence="1" id="KW-0472">Membrane</keyword>
<feature type="transmembrane region" description="Helical" evidence="1">
    <location>
        <begin position="524"/>
        <end position="542"/>
    </location>
</feature>
<feature type="transmembrane region" description="Helical" evidence="1">
    <location>
        <begin position="167"/>
        <end position="188"/>
    </location>
</feature>
<feature type="transmembrane region" description="Helical" evidence="1">
    <location>
        <begin position="575"/>
        <end position="594"/>
    </location>
</feature>
<feature type="transmembrane region" description="Helical" evidence="1">
    <location>
        <begin position="412"/>
        <end position="437"/>
    </location>
</feature>
<keyword evidence="3" id="KW-1185">Reference proteome</keyword>
<feature type="transmembrane region" description="Helical" evidence="1">
    <location>
        <begin position="548"/>
        <end position="568"/>
    </location>
</feature>
<protein>
    <submittedName>
        <fullName evidence="2">Uncharacterized protein</fullName>
    </submittedName>
</protein>
<reference evidence="2 3" key="1">
    <citation type="submission" date="2019-07" db="EMBL/GenBank/DDBJ databases">
        <title>Finished genome of Venturia effusa.</title>
        <authorList>
            <person name="Young C.A."/>
            <person name="Cox M.P."/>
            <person name="Ganley A.R.D."/>
            <person name="David W.J."/>
        </authorList>
    </citation>
    <scope>NUCLEOTIDE SEQUENCE [LARGE SCALE GENOMIC DNA]</scope>
    <source>
        <strain evidence="3">albino</strain>
    </source>
</reference>
<dbReference type="OrthoDB" id="3903561at2759"/>